<dbReference type="HOGENOM" id="CLU_136016_4_1_11"/>
<gene>
    <name evidence="2" type="ordered locus">Cwoe_5135</name>
</gene>
<keyword evidence="3" id="KW-1185">Reference proteome</keyword>
<evidence type="ECO:0000259" key="1">
    <source>
        <dbReference type="Pfam" id="PF04993"/>
    </source>
</evidence>
<dbReference type="AlphaFoldDB" id="D3FDF2"/>
<organism evidence="2 3">
    <name type="scientific">Conexibacter woesei (strain DSM 14684 / CCUG 47730 / CIP 108061 / JCM 11494 / NBRC 100937 / ID131577)</name>
    <dbReference type="NCBI Taxonomy" id="469383"/>
    <lineage>
        <taxon>Bacteria</taxon>
        <taxon>Bacillati</taxon>
        <taxon>Actinomycetota</taxon>
        <taxon>Thermoleophilia</taxon>
        <taxon>Solirubrobacterales</taxon>
        <taxon>Conexibacteraceae</taxon>
        <taxon>Conexibacter</taxon>
    </lineage>
</organism>
<feature type="domain" description="TfoX N-terminal" evidence="1">
    <location>
        <begin position="14"/>
        <end position="102"/>
    </location>
</feature>
<dbReference type="InterPro" id="IPR007076">
    <property type="entry name" value="TfoX_N"/>
</dbReference>
<dbReference type="RefSeq" id="WP_012936595.1">
    <property type="nucleotide sequence ID" value="NC_013739.1"/>
</dbReference>
<dbReference type="GO" id="GO:0008168">
    <property type="term" value="F:methyltransferase activity"/>
    <property type="evidence" value="ECO:0007669"/>
    <property type="project" value="UniProtKB-KW"/>
</dbReference>
<keyword evidence="2" id="KW-0489">Methyltransferase</keyword>
<evidence type="ECO:0000313" key="3">
    <source>
        <dbReference type="Proteomes" id="UP000008229"/>
    </source>
</evidence>
<evidence type="ECO:0000313" key="2">
    <source>
        <dbReference type="EMBL" id="ADB53544.1"/>
    </source>
</evidence>
<dbReference type="eggNOG" id="COG3070">
    <property type="taxonomic scope" value="Bacteria"/>
</dbReference>
<dbReference type="STRING" id="469383.Cwoe_5135"/>
<dbReference type="Gene3D" id="3.30.1460.30">
    <property type="entry name" value="YgaC/TfoX-N like chaperone"/>
    <property type="match status" value="1"/>
</dbReference>
<accession>D3FDF2</accession>
<dbReference type="KEGG" id="cwo:Cwoe_5135"/>
<dbReference type="EMBL" id="CP001854">
    <property type="protein sequence ID" value="ADB53544.1"/>
    <property type="molecule type" value="Genomic_DNA"/>
</dbReference>
<reference evidence="2 3" key="1">
    <citation type="journal article" date="2010" name="Stand. Genomic Sci.">
        <title>Complete genome sequence of Conexibacter woesei type strain (ID131577).</title>
        <authorList>
            <person name="Pukall R."/>
            <person name="Lapidus A."/>
            <person name="Glavina Del Rio T."/>
            <person name="Copeland A."/>
            <person name="Tice H."/>
            <person name="Cheng J.-F."/>
            <person name="Lucas S."/>
            <person name="Chen F."/>
            <person name="Nolan M."/>
            <person name="Bruce D."/>
            <person name="Goodwin L."/>
            <person name="Pitluck S."/>
            <person name="Mavromatis K."/>
            <person name="Ivanova N."/>
            <person name="Ovchinnikova G."/>
            <person name="Pati A."/>
            <person name="Chen A."/>
            <person name="Palaniappan K."/>
            <person name="Land M."/>
            <person name="Hauser L."/>
            <person name="Chang Y.-J."/>
            <person name="Jeffries C.D."/>
            <person name="Chain P."/>
            <person name="Meincke L."/>
            <person name="Sims D."/>
            <person name="Brettin T."/>
            <person name="Detter J.C."/>
            <person name="Rohde M."/>
            <person name="Goeker M."/>
            <person name="Bristow J."/>
            <person name="Eisen J.A."/>
            <person name="Markowitz V."/>
            <person name="Kyrpides N.C."/>
            <person name="Klenk H.-P."/>
            <person name="Hugenholtz P."/>
        </authorList>
    </citation>
    <scope>NUCLEOTIDE SEQUENCE [LARGE SCALE GENOMIC DNA]</scope>
    <source>
        <strain evidence="3">DSM 14684 / CIP 108061 / JCM 11494 / NBRC 100937 / ID131577</strain>
    </source>
</reference>
<dbReference type="SUPFAM" id="SSF159894">
    <property type="entry name" value="YgaC/TfoX-N like"/>
    <property type="match status" value="1"/>
</dbReference>
<sequence>MPADAQLVDRVRAALADAGEISERRMFGGVAFLSSGNMVCAVVGGRLLLRLGTDGTEAALREPHTRPMDFTGRPARGAIFVEPPGCATDPALRAWVERALGFAATLPPKRAGRN</sequence>
<keyword evidence="2" id="KW-0808">Transferase</keyword>
<dbReference type="OrthoDB" id="214902at2"/>
<dbReference type="Proteomes" id="UP000008229">
    <property type="component" value="Chromosome"/>
</dbReference>
<dbReference type="Pfam" id="PF04993">
    <property type="entry name" value="TfoX_N"/>
    <property type="match status" value="1"/>
</dbReference>
<proteinExistence type="predicted"/>
<protein>
    <submittedName>
        <fullName evidence="2">RNA methyltransferase TrmH, group 3</fullName>
    </submittedName>
</protein>
<name>D3FDF2_CONWI</name>
<dbReference type="GO" id="GO:0032259">
    <property type="term" value="P:methylation"/>
    <property type="evidence" value="ECO:0007669"/>
    <property type="project" value="UniProtKB-KW"/>
</dbReference>
<reference evidence="3" key="2">
    <citation type="submission" date="2010-01" db="EMBL/GenBank/DDBJ databases">
        <title>The complete genome of Conexibacter woesei DSM 14684.</title>
        <authorList>
            <consortium name="US DOE Joint Genome Institute (JGI-PGF)"/>
            <person name="Lucas S."/>
            <person name="Copeland A."/>
            <person name="Lapidus A."/>
            <person name="Glavina del Rio T."/>
            <person name="Dalin E."/>
            <person name="Tice H."/>
            <person name="Bruce D."/>
            <person name="Goodwin L."/>
            <person name="Pitluck S."/>
            <person name="Kyrpides N."/>
            <person name="Mavromatis K."/>
            <person name="Ivanova N."/>
            <person name="Mikhailova N."/>
            <person name="Chertkov O."/>
            <person name="Brettin T."/>
            <person name="Detter J.C."/>
            <person name="Han C."/>
            <person name="Larimer F."/>
            <person name="Land M."/>
            <person name="Hauser L."/>
            <person name="Markowitz V."/>
            <person name="Cheng J.-F."/>
            <person name="Hugenholtz P."/>
            <person name="Woyke T."/>
            <person name="Wu D."/>
            <person name="Pukall R."/>
            <person name="Steenblock K."/>
            <person name="Schneider S."/>
            <person name="Klenk H.-P."/>
            <person name="Eisen J.A."/>
        </authorList>
    </citation>
    <scope>NUCLEOTIDE SEQUENCE [LARGE SCALE GENOMIC DNA]</scope>
    <source>
        <strain evidence="3">DSM 14684 / CIP 108061 / JCM 11494 / NBRC 100937 / ID131577</strain>
    </source>
</reference>